<accession>A0A812K6R8</accession>
<dbReference type="AlphaFoldDB" id="A0A812K6R8"/>
<gene>
    <name evidence="2" type="ORF">SNAT2548_LOCUS8442</name>
</gene>
<feature type="transmembrane region" description="Helical" evidence="1">
    <location>
        <begin position="213"/>
        <end position="234"/>
    </location>
</feature>
<organism evidence="2 3">
    <name type="scientific">Symbiodinium natans</name>
    <dbReference type="NCBI Taxonomy" id="878477"/>
    <lineage>
        <taxon>Eukaryota</taxon>
        <taxon>Sar</taxon>
        <taxon>Alveolata</taxon>
        <taxon>Dinophyceae</taxon>
        <taxon>Suessiales</taxon>
        <taxon>Symbiodiniaceae</taxon>
        <taxon>Symbiodinium</taxon>
    </lineage>
</organism>
<dbReference type="EMBL" id="CAJNDS010000624">
    <property type="protein sequence ID" value="CAE7223526.1"/>
    <property type="molecule type" value="Genomic_DNA"/>
</dbReference>
<feature type="transmembrane region" description="Helical" evidence="1">
    <location>
        <begin position="176"/>
        <end position="201"/>
    </location>
</feature>
<feature type="transmembrane region" description="Helical" evidence="1">
    <location>
        <begin position="15"/>
        <end position="32"/>
    </location>
</feature>
<dbReference type="Proteomes" id="UP000604046">
    <property type="component" value="Unassembled WGS sequence"/>
</dbReference>
<evidence type="ECO:0000256" key="1">
    <source>
        <dbReference type="SAM" id="Phobius"/>
    </source>
</evidence>
<protein>
    <submittedName>
        <fullName evidence="2">Uncharacterized protein</fullName>
    </submittedName>
</protein>
<name>A0A812K6R8_9DINO</name>
<keyword evidence="1" id="KW-0812">Transmembrane</keyword>
<proteinExistence type="predicted"/>
<evidence type="ECO:0000313" key="2">
    <source>
        <dbReference type="EMBL" id="CAE7223526.1"/>
    </source>
</evidence>
<feature type="transmembrane region" description="Helical" evidence="1">
    <location>
        <begin position="138"/>
        <end position="156"/>
    </location>
</feature>
<feature type="transmembrane region" description="Helical" evidence="1">
    <location>
        <begin position="107"/>
        <end position="126"/>
    </location>
</feature>
<evidence type="ECO:0000313" key="3">
    <source>
        <dbReference type="Proteomes" id="UP000604046"/>
    </source>
</evidence>
<keyword evidence="1" id="KW-1133">Transmembrane helix</keyword>
<reference evidence="2" key="1">
    <citation type="submission" date="2021-02" db="EMBL/GenBank/DDBJ databases">
        <authorList>
            <person name="Dougan E. K."/>
            <person name="Rhodes N."/>
            <person name="Thang M."/>
            <person name="Chan C."/>
        </authorList>
    </citation>
    <scope>NUCLEOTIDE SEQUENCE</scope>
</reference>
<comment type="caution">
    <text evidence="2">The sequence shown here is derived from an EMBL/GenBank/DDBJ whole genome shotgun (WGS) entry which is preliminary data.</text>
</comment>
<dbReference type="OrthoDB" id="427742at2759"/>
<keyword evidence="3" id="KW-1185">Reference proteome</keyword>
<sequence>MELLANAESRLDPSFVVFTATFQLLFMFRMAYCGFRHREYLRNVVHRTIAALGISLRPSTKDERLFLEQVGLLRLQIARIYFRYVWVMLLLPLLVVELRVLQDSPRYLSAGVSWSMSVTFVVGGLVDMFPSVLSVRNLNAAYFALALGWATYLSPWHSTPNRSAEISLFLLCVGRVPAVGIASSPVVVASGNLLPLLVVLLRATAEPMPPSSMFAEISALVANVCVSVSVQFLLNYRIEHSMQYKKMASDFNAASSLLHLTCDSVVELDADLRMAEHTPSLSAMLLHNRPGATLAGMEFADLLAGAAEAARVVEILRRFEDCPPDSVNAQAFHTHLVDSDSNRFRTEVFQVMYHTPQGNARHLIGLRDVTDQESLSGSRAIESLSVVPRSVTPGSAGACSSIEASEHLQTRAIAHDKFLSLLIDMDLQLIHLSSQPICLGCRPSDLFCAAGVELLERLWAVQTAPNAATAQNRGSGLPNYSFSALELRLGHEPFDVSGTLQVVETQTGDRYLLLVCVMPLALTIAPKGSFGSPGSDEYTSVQF</sequence>
<feature type="transmembrane region" description="Helical" evidence="1">
    <location>
        <begin position="81"/>
        <end position="101"/>
    </location>
</feature>
<keyword evidence="1" id="KW-0472">Membrane</keyword>